<dbReference type="CDD" id="cd09630">
    <property type="entry name" value="CDH_like_cytochrome"/>
    <property type="match status" value="1"/>
</dbReference>
<evidence type="ECO:0000256" key="5">
    <source>
        <dbReference type="ARBA" id="ARBA00022989"/>
    </source>
</evidence>
<dbReference type="Pfam" id="PF16010">
    <property type="entry name" value="CDH-cyt"/>
    <property type="match status" value="1"/>
</dbReference>
<dbReference type="OrthoDB" id="19261at2759"/>
<evidence type="ECO:0000256" key="1">
    <source>
        <dbReference type="ARBA" id="ARBA00004370"/>
    </source>
</evidence>
<feature type="transmembrane region" description="Helical" evidence="7">
    <location>
        <begin position="207"/>
        <end position="229"/>
    </location>
</feature>
<keyword evidence="4" id="KW-0249">Electron transport</keyword>
<sequence length="376" mass="41789">MITMPTPQAKTFISIFLIIAALTNVAWAVTGDKWCNNYMCVIVAVEDDGTANIQVQGSSSVGWLGFGVGTSMLTGDLTVMWANSDNTYTLSRRKASSYVMPQPISNQTALKLDSTATGLISGKLQIAFTRPQVLSESSVNSEATSFLWAFSSTKPSGTSYDATIQQHDTSGSFKLDLTKSTTGTNSTNTTQSFDSSKVGLSDYDKMVYSHAVVMFVAWCILTPLAIFIARFGRNLSRWVRIHYSIQVFGTGTLVVAGFTLGYIQSRGSHLKTNHQIVGVAIFIATFLQIFLGYIIHHLFNPNRTHRPVRNWVHRFFGPLILILAFVQIPLGFGDYNCDMAVYIFYYAWLGLLGLIFIVLTIRQFWIERNSTKSEMF</sequence>
<feature type="transmembrane region" description="Helical" evidence="7">
    <location>
        <begin position="342"/>
        <end position="365"/>
    </location>
</feature>
<keyword evidence="8" id="KW-0732">Signal</keyword>
<keyword evidence="2" id="KW-0813">Transport</keyword>
<evidence type="ECO:0000259" key="10">
    <source>
        <dbReference type="PROSITE" id="PS50939"/>
    </source>
</evidence>
<name>A0A433D9I4_9FUNG</name>
<comment type="caution">
    <text evidence="11">The sequence shown here is derived from an EMBL/GenBank/DDBJ whole genome shotgun (WGS) entry which is preliminary data.</text>
</comment>
<keyword evidence="5 7" id="KW-1133">Transmembrane helix</keyword>
<feature type="domain" description="Cytochrome b561" evidence="10">
    <location>
        <begin position="174"/>
        <end position="368"/>
    </location>
</feature>
<dbReference type="InterPro" id="IPR015920">
    <property type="entry name" value="Cellobiose_DH-like_cyt"/>
</dbReference>
<dbReference type="InterPro" id="IPR023298">
    <property type="entry name" value="ATPase_P-typ_TM_dom_sf"/>
</dbReference>
<dbReference type="Proteomes" id="UP000268093">
    <property type="component" value="Unassembled WGS sequence"/>
</dbReference>
<dbReference type="Pfam" id="PF03188">
    <property type="entry name" value="Cytochrom_B561"/>
    <property type="match status" value="1"/>
</dbReference>
<feature type="transmembrane region" description="Helical" evidence="7">
    <location>
        <begin position="311"/>
        <end position="330"/>
    </location>
</feature>
<feature type="chain" id="PRO_5019490129" description="Cytochrome b561 domain-containing protein" evidence="8">
    <location>
        <begin position="29"/>
        <end position="376"/>
    </location>
</feature>
<evidence type="ECO:0000259" key="9">
    <source>
        <dbReference type="PROSITE" id="PS50836"/>
    </source>
</evidence>
<organism evidence="11 12">
    <name type="scientific">Jimgerdemannia flammicorona</name>
    <dbReference type="NCBI Taxonomy" id="994334"/>
    <lineage>
        <taxon>Eukaryota</taxon>
        <taxon>Fungi</taxon>
        <taxon>Fungi incertae sedis</taxon>
        <taxon>Mucoromycota</taxon>
        <taxon>Mucoromycotina</taxon>
        <taxon>Endogonomycetes</taxon>
        <taxon>Endogonales</taxon>
        <taxon>Endogonaceae</taxon>
        <taxon>Jimgerdemannia</taxon>
    </lineage>
</organism>
<gene>
    <name evidence="11" type="ORF">BC936DRAFT_145665</name>
</gene>
<keyword evidence="6 7" id="KW-0472">Membrane</keyword>
<dbReference type="SMART" id="SM00665">
    <property type="entry name" value="B561"/>
    <property type="match status" value="1"/>
</dbReference>
<dbReference type="SUPFAM" id="SSF49344">
    <property type="entry name" value="CBD9-like"/>
    <property type="match status" value="1"/>
</dbReference>
<dbReference type="InterPro" id="IPR006593">
    <property type="entry name" value="Cyt_b561/ferric_Rdtase_TM"/>
</dbReference>
<dbReference type="PROSITE" id="PS50836">
    <property type="entry name" value="DOMON"/>
    <property type="match status" value="1"/>
</dbReference>
<dbReference type="SUPFAM" id="SSF81665">
    <property type="entry name" value="Calcium ATPase, transmembrane domain M"/>
    <property type="match status" value="1"/>
</dbReference>
<dbReference type="SMART" id="SM00664">
    <property type="entry name" value="DoH"/>
    <property type="match status" value="1"/>
</dbReference>
<evidence type="ECO:0000256" key="6">
    <source>
        <dbReference type="ARBA" id="ARBA00023136"/>
    </source>
</evidence>
<dbReference type="EMBL" id="RBNI01004430">
    <property type="protein sequence ID" value="RUP47503.1"/>
    <property type="molecule type" value="Genomic_DNA"/>
</dbReference>
<evidence type="ECO:0000313" key="11">
    <source>
        <dbReference type="EMBL" id="RUP47503.1"/>
    </source>
</evidence>
<feature type="transmembrane region" description="Helical" evidence="7">
    <location>
        <begin position="241"/>
        <end position="263"/>
    </location>
</feature>
<dbReference type="GO" id="GO:0016020">
    <property type="term" value="C:membrane"/>
    <property type="evidence" value="ECO:0007669"/>
    <property type="project" value="UniProtKB-SubCell"/>
</dbReference>
<evidence type="ECO:0000313" key="12">
    <source>
        <dbReference type="Proteomes" id="UP000268093"/>
    </source>
</evidence>
<dbReference type="PANTHER" id="PTHR47797:SF3">
    <property type="entry name" value="CYTOCHROME B561 DOMAIN-CONTAINING PROTEIN"/>
    <property type="match status" value="1"/>
</dbReference>
<evidence type="ECO:0008006" key="13">
    <source>
        <dbReference type="Google" id="ProtNLM"/>
    </source>
</evidence>
<keyword evidence="3 7" id="KW-0812">Transmembrane</keyword>
<dbReference type="Gene3D" id="2.60.40.1210">
    <property type="entry name" value="Cellobiose dehydrogenase, cytochrome domain"/>
    <property type="match status" value="1"/>
</dbReference>
<dbReference type="InterPro" id="IPR005018">
    <property type="entry name" value="DOMON_domain"/>
</dbReference>
<accession>A0A433D9I4</accession>
<evidence type="ECO:0000256" key="2">
    <source>
        <dbReference type="ARBA" id="ARBA00022448"/>
    </source>
</evidence>
<evidence type="ECO:0000256" key="8">
    <source>
        <dbReference type="SAM" id="SignalP"/>
    </source>
</evidence>
<dbReference type="CDD" id="cd08760">
    <property type="entry name" value="Cyt_b561_FRRS1_like"/>
    <property type="match status" value="1"/>
</dbReference>
<feature type="domain" description="DOMON" evidence="9">
    <location>
        <begin position="21"/>
        <end position="151"/>
    </location>
</feature>
<reference evidence="11 12" key="1">
    <citation type="journal article" date="2018" name="New Phytol.">
        <title>Phylogenomics of Endogonaceae and evolution of mycorrhizas within Mucoromycota.</title>
        <authorList>
            <person name="Chang Y."/>
            <person name="Desiro A."/>
            <person name="Na H."/>
            <person name="Sandor L."/>
            <person name="Lipzen A."/>
            <person name="Clum A."/>
            <person name="Barry K."/>
            <person name="Grigoriev I.V."/>
            <person name="Martin F.M."/>
            <person name="Stajich J.E."/>
            <person name="Smith M.E."/>
            <person name="Bonito G."/>
            <person name="Spatafora J.W."/>
        </authorList>
    </citation>
    <scope>NUCLEOTIDE SEQUENCE [LARGE SCALE GENOMIC DNA]</scope>
    <source>
        <strain evidence="11 12">GMNB39</strain>
    </source>
</reference>
<evidence type="ECO:0000256" key="7">
    <source>
        <dbReference type="SAM" id="Phobius"/>
    </source>
</evidence>
<evidence type="ECO:0000256" key="4">
    <source>
        <dbReference type="ARBA" id="ARBA00022982"/>
    </source>
</evidence>
<dbReference type="PANTHER" id="PTHR47797">
    <property type="entry name" value="DEHYDROGENASE, PUTATIVE (AFU_ORTHOLOGUE AFUA_8G05805)-RELATED"/>
    <property type="match status" value="1"/>
</dbReference>
<comment type="subcellular location">
    <subcellularLocation>
        <location evidence="1">Membrane</location>
    </subcellularLocation>
</comment>
<dbReference type="PROSITE" id="PS50939">
    <property type="entry name" value="CYTOCHROME_B561"/>
    <property type="match status" value="1"/>
</dbReference>
<keyword evidence="12" id="KW-1185">Reference proteome</keyword>
<protein>
    <recommendedName>
        <fullName evidence="13">Cytochrome b561 domain-containing protein</fullName>
    </recommendedName>
</protein>
<dbReference type="AlphaFoldDB" id="A0A433D9I4"/>
<evidence type="ECO:0000256" key="3">
    <source>
        <dbReference type="ARBA" id="ARBA00022692"/>
    </source>
</evidence>
<feature type="signal peptide" evidence="8">
    <location>
        <begin position="1"/>
        <end position="28"/>
    </location>
</feature>
<feature type="transmembrane region" description="Helical" evidence="7">
    <location>
        <begin position="275"/>
        <end position="299"/>
    </location>
</feature>
<proteinExistence type="predicted"/>